<organism evidence="2 3">
    <name type="scientific">Nocardiopsis changdeensis</name>
    <dbReference type="NCBI Taxonomy" id="2831969"/>
    <lineage>
        <taxon>Bacteria</taxon>
        <taxon>Bacillati</taxon>
        <taxon>Actinomycetota</taxon>
        <taxon>Actinomycetes</taxon>
        <taxon>Streptosporangiales</taxon>
        <taxon>Nocardiopsidaceae</taxon>
        <taxon>Nocardiopsis</taxon>
    </lineage>
</organism>
<dbReference type="InterPro" id="IPR003789">
    <property type="entry name" value="Asn/Gln_tRNA_amidoTrase-B-like"/>
</dbReference>
<dbReference type="Proteomes" id="UP000676079">
    <property type="component" value="Chromosome"/>
</dbReference>
<name>A0ABX8BVX4_9ACTN</name>
<keyword evidence="3" id="KW-1185">Reference proteome</keyword>
<evidence type="ECO:0000313" key="3">
    <source>
        <dbReference type="Proteomes" id="UP000676079"/>
    </source>
</evidence>
<gene>
    <name evidence="2" type="ORF">KGD84_14585</name>
</gene>
<dbReference type="EMBL" id="CP074133">
    <property type="protein sequence ID" value="QUX25364.1"/>
    <property type="molecule type" value="Genomic_DNA"/>
</dbReference>
<dbReference type="Gene3D" id="1.10.1510.10">
    <property type="entry name" value="Uncharacterised protein YqeY/AIM41 PF09424, N-terminal domain"/>
    <property type="match status" value="1"/>
</dbReference>
<dbReference type="InterPro" id="IPR042184">
    <property type="entry name" value="YqeY/Aim41_N"/>
</dbReference>
<sequence>MDTPPGHRPPQELRALLRADLVAAMKARRPEAVSALRTALAAIENAEAVTAPAGGGAAGSEHVAGASAGVGSTEAPRRRLSAEDVHGLLRAQVDERRAEAERYAAHGRHDAALRLRAEADVLADYLTGAGDATV</sequence>
<evidence type="ECO:0000256" key="1">
    <source>
        <dbReference type="SAM" id="MobiDB-lite"/>
    </source>
</evidence>
<dbReference type="InterPro" id="IPR019004">
    <property type="entry name" value="YqeY/Aim41"/>
</dbReference>
<dbReference type="PANTHER" id="PTHR28055:SF1">
    <property type="entry name" value="ALTERED INHERITANCE OF MITOCHONDRIA PROTEIN 41, MITOCHONDRIAL"/>
    <property type="match status" value="1"/>
</dbReference>
<feature type="region of interest" description="Disordered" evidence="1">
    <location>
        <begin position="52"/>
        <end position="79"/>
    </location>
</feature>
<dbReference type="PANTHER" id="PTHR28055">
    <property type="entry name" value="ALTERED INHERITANCE OF MITOCHONDRIA PROTEIN 41, MITOCHONDRIAL"/>
    <property type="match status" value="1"/>
</dbReference>
<dbReference type="RefSeq" id="WP_255646553.1">
    <property type="nucleotide sequence ID" value="NZ_CP074133.1"/>
</dbReference>
<reference evidence="2 3" key="1">
    <citation type="submission" date="2021-05" db="EMBL/GenBank/DDBJ databases">
        <title>Direct Submission.</title>
        <authorList>
            <person name="Li K."/>
            <person name="Gao J."/>
        </authorList>
    </citation>
    <scope>NUCLEOTIDE SEQUENCE [LARGE SCALE GENOMIC DNA]</scope>
    <source>
        <strain evidence="2 3">Mg02</strain>
    </source>
</reference>
<proteinExistence type="predicted"/>
<dbReference type="SUPFAM" id="SSF89095">
    <property type="entry name" value="GatB/YqeY motif"/>
    <property type="match status" value="1"/>
</dbReference>
<evidence type="ECO:0000313" key="2">
    <source>
        <dbReference type="EMBL" id="QUX25364.1"/>
    </source>
</evidence>
<protein>
    <submittedName>
        <fullName evidence="2">GatB/YqeY domain-containing protein</fullName>
    </submittedName>
</protein>
<accession>A0ABX8BVX4</accession>